<protein>
    <recommendedName>
        <fullName evidence="3">Aminoglycoside phosphotransferase domain-containing protein</fullName>
    </recommendedName>
</protein>
<dbReference type="Proteomes" id="UP001144036">
    <property type="component" value="Unassembled WGS sequence"/>
</dbReference>
<reference evidence="1" key="1">
    <citation type="submission" date="2022-11" db="EMBL/GenBank/DDBJ databases">
        <title>Nonomuraea corallina sp. nov., a new species of the genus Nonomuraea isolated from sea side sediment in Thai sea.</title>
        <authorList>
            <person name="Ngamcharungchit C."/>
            <person name="Matsumoto A."/>
            <person name="Suriyachadkun C."/>
            <person name="Panbangred W."/>
            <person name="Inahashi Y."/>
            <person name="Intra B."/>
        </authorList>
    </citation>
    <scope>NUCLEOTIDE SEQUENCE</scope>
    <source>
        <strain evidence="1">MCN248</strain>
    </source>
</reference>
<accession>A0ABT4SLZ1</accession>
<evidence type="ECO:0008006" key="3">
    <source>
        <dbReference type="Google" id="ProtNLM"/>
    </source>
</evidence>
<evidence type="ECO:0000313" key="2">
    <source>
        <dbReference type="Proteomes" id="UP001144036"/>
    </source>
</evidence>
<feature type="non-terminal residue" evidence="1">
    <location>
        <position position="114"/>
    </location>
</feature>
<comment type="caution">
    <text evidence="1">The sequence shown here is derived from an EMBL/GenBank/DDBJ whole genome shotgun (WGS) entry which is preliminary data.</text>
</comment>
<organism evidence="1 2">
    <name type="scientific">Nonomuraea corallina</name>
    <dbReference type="NCBI Taxonomy" id="2989783"/>
    <lineage>
        <taxon>Bacteria</taxon>
        <taxon>Bacillati</taxon>
        <taxon>Actinomycetota</taxon>
        <taxon>Actinomycetes</taxon>
        <taxon>Streptosporangiales</taxon>
        <taxon>Streptosporangiaceae</taxon>
        <taxon>Nonomuraea</taxon>
    </lineage>
</organism>
<keyword evidence="2" id="KW-1185">Reference proteome</keyword>
<sequence>MSGAAHSFGTGYLHTTIGRDGAGGYLWTRRPGPDRHDALRVPDPALLAPLRAASREPVALVLPEHAEPGAVTFRTTQAVALAGLMLRNGPDLETAAAGTMTGAGSALARLHAVP</sequence>
<proteinExistence type="predicted"/>
<gene>
    <name evidence="1" type="ORF">OUY22_33055</name>
</gene>
<name>A0ABT4SLZ1_9ACTN</name>
<dbReference type="EMBL" id="JAPNNL010000219">
    <property type="protein sequence ID" value="MDA0638262.1"/>
    <property type="molecule type" value="Genomic_DNA"/>
</dbReference>
<evidence type="ECO:0000313" key="1">
    <source>
        <dbReference type="EMBL" id="MDA0638262.1"/>
    </source>
</evidence>